<evidence type="ECO:0000313" key="5">
    <source>
        <dbReference type="EMBL" id="GAM01760.1"/>
    </source>
</evidence>
<comment type="subcellular location">
    <subcellularLocation>
        <location evidence="1">Cell outer membrane</location>
    </subcellularLocation>
</comment>
<gene>
    <name evidence="5" type="ORF">SP5_069_00040</name>
</gene>
<dbReference type="RefSeq" id="WP_245613478.1">
    <property type="nucleotide sequence ID" value="NZ_BBPI01000069.1"/>
</dbReference>
<evidence type="ECO:0000256" key="2">
    <source>
        <dbReference type="ARBA" id="ARBA00023136"/>
    </source>
</evidence>
<keyword evidence="2" id="KW-0472">Membrane</keyword>
<comment type="caution">
    <text evidence="5">The sequence shown here is derived from an EMBL/GenBank/DDBJ whole genome shotgun (WGS) entry which is preliminary data.</text>
</comment>
<evidence type="ECO:0008006" key="7">
    <source>
        <dbReference type="Google" id="ProtNLM"/>
    </source>
</evidence>
<dbReference type="eggNOG" id="COG4771">
    <property type="taxonomic scope" value="Bacteria"/>
</dbReference>
<accession>A0A0A1W8J1</accession>
<evidence type="ECO:0000256" key="1">
    <source>
        <dbReference type="ARBA" id="ARBA00004442"/>
    </source>
</evidence>
<dbReference type="InterPro" id="IPR036942">
    <property type="entry name" value="Beta-barrel_TonB_sf"/>
</dbReference>
<name>A0A0A1W8J1_9SPHN</name>
<organism evidence="5 6">
    <name type="scientific">Sphingomonas parapaucimobilis NBRC 15100</name>
    <dbReference type="NCBI Taxonomy" id="1219049"/>
    <lineage>
        <taxon>Bacteria</taxon>
        <taxon>Pseudomonadati</taxon>
        <taxon>Pseudomonadota</taxon>
        <taxon>Alphaproteobacteria</taxon>
        <taxon>Sphingomonadales</taxon>
        <taxon>Sphingomonadaceae</taxon>
        <taxon>Sphingomonas</taxon>
    </lineage>
</organism>
<keyword evidence="3" id="KW-0998">Cell outer membrane</keyword>
<sequence>MTTIIGIGLLAAAQVTPPTTPPSPPSAIQFRGSDGQPLPEDVQRRLREQYKDAPPPTRPPTASGDIVVNGRPPRGSVIGDIKPERTLSALDIRSYGTATVSELIQALGAQVSSGRNDASVDPIVLLNGRRVSSFAEIARLPTEAIERTEILPEEVALKYGYPADRKVVNVVAFERFTSRIVQASLAAPTAGGQATTAGGASYLRIRGDTRTMLDADVSRSSALLESERDVRQPGGNPTLGDYRTLLPATHRVTLNATVAASPIADVAATLNGRVETSKTKALVGLGPDGVLRRDVDSATLHLGTTIAGRLGQWQWTATGNLDRTTNDSTTDTGVPAISRNLARFATLTANADLLVNGSPFTLPAGAASLSLRSGITTRDVSSQSQLGALTRIGSLGRDTASFQANIDLPIAGAATPSLTSIGTLSANATVAAERLSDVGTLWTLGYGLHWTPLPALSLLASVSDTRSAPAVEQLGAPLIVVPNVRTFDGRRGETVDITRSFGGNPGLRADDRHVFTAGATFKPMTRTDLVFTLDYIRTQINDPIAAFPIALPQVEDAFPDRFTRDPTGRLQRIDATPINFARSNQQQIRWGLSFMRPLGPLPPGLQNANVRVFSSLEEAKRRLPPGARLETVEAGSPAARRVENLTSRLMLSLQHSWRLEDRVSLRPGGPVLNLLDGGALDARGGRPRHEVEFQASAFRRGLGARLTATWQSGTSIRESGTPAGDLKFGDLTTINLALFANVGDYLGRAKAPSWLKGTQMTLGVTNIFDTRQSVRDGLGATPLNYQNAYLNPVGRTVAFGLRKIL</sequence>
<dbReference type="EMBL" id="BBPI01000069">
    <property type="protein sequence ID" value="GAM01760.1"/>
    <property type="molecule type" value="Genomic_DNA"/>
</dbReference>
<evidence type="ECO:0000256" key="3">
    <source>
        <dbReference type="ARBA" id="ARBA00023237"/>
    </source>
</evidence>
<dbReference type="Proteomes" id="UP000032305">
    <property type="component" value="Unassembled WGS sequence"/>
</dbReference>
<evidence type="ECO:0000313" key="6">
    <source>
        <dbReference type="Proteomes" id="UP000032305"/>
    </source>
</evidence>
<dbReference type="AlphaFoldDB" id="A0A0A1W8J1"/>
<proteinExistence type="predicted"/>
<keyword evidence="6" id="KW-1185">Reference proteome</keyword>
<dbReference type="eggNOG" id="COG4206">
    <property type="taxonomic scope" value="Bacteria"/>
</dbReference>
<dbReference type="PANTHER" id="PTHR47234">
    <property type="match status" value="1"/>
</dbReference>
<reference evidence="5 6" key="1">
    <citation type="submission" date="2014-11" db="EMBL/GenBank/DDBJ databases">
        <title>Whole genome shotgun sequence of Sphingomonas parapaucimobilis NBRC 15100.</title>
        <authorList>
            <person name="Katano-Makiyama Y."/>
            <person name="Hosoyama A."/>
            <person name="Hashimoto M."/>
            <person name="Hosoyama Y."/>
            <person name="Noguchi M."/>
            <person name="Numata M."/>
            <person name="Tsuchikane K."/>
            <person name="Hirakata S."/>
            <person name="Uohara A."/>
            <person name="Shimodaira J."/>
            <person name="Ohji S."/>
            <person name="Ichikawa N."/>
            <person name="Kimura A."/>
            <person name="Yamazoe A."/>
            <person name="Fujita N."/>
        </authorList>
    </citation>
    <scope>NUCLEOTIDE SEQUENCE [LARGE SCALE GENOMIC DNA]</scope>
    <source>
        <strain evidence="5 6">NBRC 15100</strain>
    </source>
</reference>
<dbReference type="PANTHER" id="PTHR47234:SF1">
    <property type="entry name" value="TONB-DEPENDENT RECEPTOR"/>
    <property type="match status" value="1"/>
</dbReference>
<dbReference type="SUPFAM" id="SSF56935">
    <property type="entry name" value="Porins"/>
    <property type="match status" value="1"/>
</dbReference>
<dbReference type="Gene3D" id="2.40.170.20">
    <property type="entry name" value="TonB-dependent receptor, beta-barrel domain"/>
    <property type="match status" value="1"/>
</dbReference>
<evidence type="ECO:0000256" key="4">
    <source>
        <dbReference type="SAM" id="MobiDB-lite"/>
    </source>
</evidence>
<feature type="region of interest" description="Disordered" evidence="4">
    <location>
        <begin position="14"/>
        <end position="77"/>
    </location>
</feature>
<feature type="compositionally biased region" description="Basic and acidic residues" evidence="4">
    <location>
        <begin position="41"/>
        <end position="51"/>
    </location>
</feature>
<dbReference type="GO" id="GO:0009279">
    <property type="term" value="C:cell outer membrane"/>
    <property type="evidence" value="ECO:0007669"/>
    <property type="project" value="UniProtKB-SubCell"/>
</dbReference>
<protein>
    <recommendedName>
        <fullName evidence="7">TonB-dependent receptor</fullName>
    </recommendedName>
</protein>